<dbReference type="HAMAP" id="MF_02070">
    <property type="entry name" value="TagA_TarA"/>
    <property type="match status" value="1"/>
</dbReference>
<gene>
    <name evidence="6" type="ORF">DS031_21245</name>
</gene>
<dbReference type="InterPro" id="IPR004629">
    <property type="entry name" value="WecG_TagA_CpsF"/>
</dbReference>
<comment type="catalytic activity">
    <reaction evidence="5">
        <text>UDP-N-acetyl-alpha-D-mannosamine + N-acetyl-alpha-D-glucosaminyl-di-trans,octa-cis-undecaprenyl diphosphate = N-acetyl-beta-D-mannosaminyl-(1-&gt;4)-N-acetyl-alpha-D-glucosaminyl di-trans,octa-cis-undecaprenyl diphosphate + UDP + H(+)</text>
        <dbReference type="Rhea" id="RHEA:16053"/>
        <dbReference type="ChEBI" id="CHEBI:15378"/>
        <dbReference type="ChEBI" id="CHEBI:58223"/>
        <dbReference type="ChEBI" id="CHEBI:62959"/>
        <dbReference type="ChEBI" id="CHEBI:68623"/>
        <dbReference type="ChEBI" id="CHEBI:132210"/>
        <dbReference type="EC" id="2.4.1.187"/>
    </reaction>
</comment>
<evidence type="ECO:0000256" key="2">
    <source>
        <dbReference type="ARBA" id="ARBA00022679"/>
    </source>
</evidence>
<comment type="function">
    <text evidence="5">Catalyzes the conversion of GlcNAc-PP-undecaprenol into ManNAc-GlcNAc-PP-undecaprenol, the first committed lipid intermediate in the de novo synthesis of teichoic acid.</text>
</comment>
<dbReference type="Pfam" id="PF03808">
    <property type="entry name" value="Glyco_tran_WecG"/>
    <property type="match status" value="1"/>
</dbReference>
<dbReference type="UniPathway" id="UPA00632"/>
<comment type="pathway">
    <text evidence="5">Cell wall biogenesis; teichoic acid biosynthesis.</text>
</comment>
<sequence length="247" mass="28272">MSFRKVSILGVDFVNTTMRDMLACLKSHLLKEEKTFVVTANPEIVMFAEKDSDYKQLLKKATYITPDGIGVVKAAKMLNEPMTERVTGYDMLRGLLQIANDEALKVYMVGAKPEVLEKAVSNVKNEYPNVNIVGFHDGYFNEEQSKEIAKEIAEKEPDLVFVALGFPRQEQWIASYYDMYKKGIFMGVGGSFDVLAGEVKRAPVIWQKLNVEWLYRLVKQPSRWRRMLVLPLFMLEVKKRKNEGSEG</sequence>
<evidence type="ECO:0000256" key="4">
    <source>
        <dbReference type="ARBA" id="ARBA00023316"/>
    </source>
</evidence>
<dbReference type="OrthoDB" id="9771846at2"/>
<evidence type="ECO:0000256" key="5">
    <source>
        <dbReference type="HAMAP-Rule" id="MF_02070"/>
    </source>
</evidence>
<protein>
    <recommendedName>
        <fullName evidence="5">N-acetylglucosaminyldiphosphoundecaprenol N-acetyl-beta-D-mannosaminyltransferase</fullName>
        <ecNumber evidence="5">2.4.1.187</ecNumber>
    </recommendedName>
    <alternativeName>
        <fullName evidence="5">N-acetylmannosaminyltransferase</fullName>
    </alternativeName>
    <alternativeName>
        <fullName evidence="5">UDP-N-acetylmannosamine transferase</fullName>
    </alternativeName>
    <alternativeName>
        <fullName evidence="5">UDP-N-acetylmannosamine:N-acetylglucosaminyl pyrophosphorylundecaprenol N-acetylmannosaminyltransferase</fullName>
    </alternativeName>
</protein>
<dbReference type="PANTHER" id="PTHR34136">
    <property type="match status" value="1"/>
</dbReference>
<dbReference type="PANTHER" id="PTHR34136:SF1">
    <property type="entry name" value="UDP-N-ACETYL-D-MANNOSAMINURONIC ACID TRANSFERASE"/>
    <property type="match status" value="1"/>
</dbReference>
<dbReference type="EMBL" id="QOCW01000033">
    <property type="protein sequence ID" value="RBW67598.1"/>
    <property type="molecule type" value="Genomic_DNA"/>
</dbReference>
<evidence type="ECO:0000256" key="1">
    <source>
        <dbReference type="ARBA" id="ARBA00022676"/>
    </source>
</evidence>
<dbReference type="NCBIfam" id="TIGR00696">
    <property type="entry name" value="wecG_tagA_cpsF"/>
    <property type="match status" value="1"/>
</dbReference>
<reference evidence="6 7" key="1">
    <citation type="submission" date="2018-07" db="EMBL/GenBank/DDBJ databases">
        <title>Lottiidibacillus patelloidae gen. nov., sp. nov., isolated from the intestinal tract of a marine limpet and the reclassification of B. taeanensis BH030017T, B. algicola KMM 3737T and B. hwajinpoensis SW-72T as genus Lottiidibacillus.</title>
        <authorList>
            <person name="Liu R."/>
            <person name="Huang Z."/>
        </authorList>
    </citation>
    <scope>NUCLEOTIDE SEQUENCE [LARGE SCALE GENOMIC DNA]</scope>
    <source>
        <strain evidence="6 7">BH030017</strain>
    </source>
</reference>
<evidence type="ECO:0000313" key="6">
    <source>
        <dbReference type="EMBL" id="RBW67598.1"/>
    </source>
</evidence>
<evidence type="ECO:0000256" key="3">
    <source>
        <dbReference type="ARBA" id="ARBA00022944"/>
    </source>
</evidence>
<dbReference type="InterPro" id="IPR034714">
    <property type="entry name" value="TagA_TarA"/>
</dbReference>
<accession>A0A366XPZ7</accession>
<proteinExistence type="inferred from homology"/>
<keyword evidence="4 5" id="KW-0961">Cell wall biogenesis/degradation</keyword>
<dbReference type="CDD" id="cd06533">
    <property type="entry name" value="Glyco_transf_WecG_TagA"/>
    <property type="match status" value="1"/>
</dbReference>
<comment type="caution">
    <text evidence="6">The sequence shown here is derived from an EMBL/GenBank/DDBJ whole genome shotgun (WGS) entry which is preliminary data.</text>
</comment>
<keyword evidence="1 5" id="KW-0328">Glycosyltransferase</keyword>
<organism evidence="6 7">
    <name type="scientific">Bacillus taeanensis</name>
    <dbReference type="NCBI Taxonomy" id="273032"/>
    <lineage>
        <taxon>Bacteria</taxon>
        <taxon>Bacillati</taxon>
        <taxon>Bacillota</taxon>
        <taxon>Bacilli</taxon>
        <taxon>Bacillales</taxon>
        <taxon>Bacillaceae</taxon>
        <taxon>Bacillus</taxon>
    </lineage>
</organism>
<dbReference type="Proteomes" id="UP000253314">
    <property type="component" value="Unassembled WGS sequence"/>
</dbReference>
<dbReference type="GO" id="GO:0071555">
    <property type="term" value="P:cell wall organization"/>
    <property type="evidence" value="ECO:0007669"/>
    <property type="project" value="UniProtKB-KW"/>
</dbReference>
<keyword evidence="3 5" id="KW-0777">Teichoic acid biosynthesis</keyword>
<dbReference type="GO" id="GO:0047244">
    <property type="term" value="F:N-acetylglucosaminyldiphosphoundecaprenol N-acetyl-beta-D-mannosaminyltransferase activity"/>
    <property type="evidence" value="ECO:0007669"/>
    <property type="project" value="UniProtKB-UniRule"/>
</dbReference>
<keyword evidence="2 5" id="KW-0808">Transferase</keyword>
<dbReference type="EC" id="2.4.1.187" evidence="5"/>
<dbReference type="RefSeq" id="WP_113808203.1">
    <property type="nucleotide sequence ID" value="NZ_QOCW01000033.1"/>
</dbReference>
<name>A0A366XPZ7_9BACI</name>
<dbReference type="AlphaFoldDB" id="A0A366XPZ7"/>
<dbReference type="GO" id="GO:0019350">
    <property type="term" value="P:teichoic acid biosynthetic process"/>
    <property type="evidence" value="ECO:0007669"/>
    <property type="project" value="UniProtKB-UniRule"/>
</dbReference>
<comment type="similarity">
    <text evidence="5">Belongs to the glycosyltransferase 26 family. TagA/TarA subfamily.</text>
</comment>
<keyword evidence="7" id="KW-1185">Reference proteome</keyword>
<evidence type="ECO:0000313" key="7">
    <source>
        <dbReference type="Proteomes" id="UP000253314"/>
    </source>
</evidence>